<sequence length="142" mass="16189">MKRFIKWGAMIAWMIVIFSFSAQTGEQSSQSSGLIERLLAQFSFMPNQIFGLDIQFMIRKTAHFSEYFILYLLIFNVIKEYQPKKQSLAFSLVGVFLYACSDEIHQAFVPSRACLFTDVLIDTAGGTLAMILVALLKRNKKV</sequence>
<gene>
    <name evidence="1" type="ORF">GMA92_09045</name>
</gene>
<proteinExistence type="predicted"/>
<protein>
    <submittedName>
        <fullName evidence="1">Teicoplanin resistance protein VanZ</fullName>
    </submittedName>
</protein>
<dbReference type="Pfam" id="PF04892">
    <property type="entry name" value="VanZ"/>
    <property type="match status" value="1"/>
</dbReference>
<comment type="caution">
    <text evidence="1">The sequence shown here is derived from an EMBL/GenBank/DDBJ whole genome shotgun (WGS) entry which is preliminary data.</text>
</comment>
<dbReference type="OrthoDB" id="291892at2"/>
<dbReference type="RefSeq" id="WP_006783514.1">
    <property type="nucleotide sequence ID" value="NZ_CABJBH010000003.1"/>
</dbReference>
<dbReference type="InterPro" id="IPR016747">
    <property type="entry name" value="Phosphotransbutyrylase"/>
</dbReference>
<dbReference type="NCBIfam" id="NF037970">
    <property type="entry name" value="vanZ_1"/>
    <property type="match status" value="1"/>
</dbReference>
<name>A0A173RML7_9FIRM</name>
<evidence type="ECO:0000313" key="2">
    <source>
        <dbReference type="Proteomes" id="UP000487649"/>
    </source>
</evidence>
<organism evidence="1 2">
    <name type="scientific">Turicibacter sanguinis</name>
    <dbReference type="NCBI Taxonomy" id="154288"/>
    <lineage>
        <taxon>Bacteria</taxon>
        <taxon>Bacillati</taxon>
        <taxon>Bacillota</taxon>
        <taxon>Erysipelotrichia</taxon>
        <taxon>Erysipelotrichales</taxon>
        <taxon>Turicibacteraceae</taxon>
        <taxon>Turicibacter</taxon>
    </lineage>
</organism>
<dbReference type="EMBL" id="WMQE01000019">
    <property type="protein sequence ID" value="MTK21566.1"/>
    <property type="molecule type" value="Genomic_DNA"/>
</dbReference>
<dbReference type="InterPro" id="IPR006976">
    <property type="entry name" value="VanZ-like"/>
</dbReference>
<accession>A0A173RML7</accession>
<dbReference type="PIRSF" id="PIRSF019083">
    <property type="entry name" value="UCP019083_VanZ"/>
    <property type="match status" value="1"/>
</dbReference>
<dbReference type="GeneID" id="60059397"/>
<dbReference type="AlphaFoldDB" id="A0A173RML7"/>
<dbReference type="Proteomes" id="UP000487649">
    <property type="component" value="Unassembled WGS sequence"/>
</dbReference>
<reference evidence="1 2" key="1">
    <citation type="journal article" date="2019" name="Nat. Med.">
        <title>A library of human gut bacterial isolates paired with longitudinal multiomics data enables mechanistic microbiome research.</title>
        <authorList>
            <person name="Poyet M."/>
            <person name="Groussin M."/>
            <person name="Gibbons S.M."/>
            <person name="Avila-Pacheco J."/>
            <person name="Jiang X."/>
            <person name="Kearney S.M."/>
            <person name="Perrotta A.R."/>
            <person name="Berdy B."/>
            <person name="Zhao S."/>
            <person name="Lieberman T.D."/>
            <person name="Swanson P.K."/>
            <person name="Smith M."/>
            <person name="Roesemann S."/>
            <person name="Alexander J.E."/>
            <person name="Rich S.A."/>
            <person name="Livny J."/>
            <person name="Vlamakis H."/>
            <person name="Clish C."/>
            <person name="Bullock K."/>
            <person name="Deik A."/>
            <person name="Scott J."/>
            <person name="Pierce K.A."/>
            <person name="Xavier R.J."/>
            <person name="Alm E.J."/>
        </authorList>
    </citation>
    <scope>NUCLEOTIDE SEQUENCE [LARGE SCALE GENOMIC DNA]</scope>
    <source>
        <strain evidence="1 2">BIOML-A198</strain>
    </source>
</reference>
<evidence type="ECO:0000313" key="1">
    <source>
        <dbReference type="EMBL" id="MTK21566.1"/>
    </source>
</evidence>